<evidence type="ECO:0000313" key="2">
    <source>
        <dbReference type="Proteomes" id="UP001156196"/>
    </source>
</evidence>
<protein>
    <submittedName>
        <fullName evidence="1">Uncharacterized protein</fullName>
    </submittedName>
</protein>
<dbReference type="KEGG" id="msum:OH143_12055"/>
<dbReference type="Proteomes" id="UP001156196">
    <property type="component" value="Chromosome"/>
</dbReference>
<name>A0AAX3E976_9EURY</name>
<reference evidence="1" key="1">
    <citation type="submission" date="2022-10" db="EMBL/GenBank/DDBJ databases">
        <title>Complete genome of Methanoculleus submarinus DSM 15122.</title>
        <authorList>
            <person name="Chen S.-C."/>
            <person name="Lai S.-J."/>
            <person name="You Y.-T."/>
        </authorList>
    </citation>
    <scope>NUCLEOTIDE SEQUENCE</scope>
    <source>
        <strain evidence="1">DSM 15122</strain>
    </source>
</reference>
<dbReference type="EMBL" id="CP109831">
    <property type="protein sequence ID" value="UYU18419.1"/>
    <property type="molecule type" value="Genomic_DNA"/>
</dbReference>
<dbReference type="GeneID" id="58787950"/>
<dbReference type="AlphaFoldDB" id="A0AAX3E976"/>
<proteinExistence type="predicted"/>
<dbReference type="RefSeq" id="WP_011843910.1">
    <property type="nucleotide sequence ID" value="NZ_CP109831.1"/>
</dbReference>
<sequence length="47" mass="5024">MVGKWMQWVILAVLALVQTITVSLIPMLSGYAVRVLAGNTPAPEIDG</sequence>
<keyword evidence="2" id="KW-1185">Reference proteome</keyword>
<gene>
    <name evidence="1" type="ORF">OH143_12055</name>
</gene>
<accession>A0AAX3E976</accession>
<evidence type="ECO:0000313" key="1">
    <source>
        <dbReference type="EMBL" id="UYU18419.1"/>
    </source>
</evidence>
<organism evidence="1 2">
    <name type="scientific">Methanoculleus submarinus</name>
    <dbReference type="NCBI Taxonomy" id="204050"/>
    <lineage>
        <taxon>Archaea</taxon>
        <taxon>Methanobacteriati</taxon>
        <taxon>Methanobacteriota</taxon>
        <taxon>Stenosarchaea group</taxon>
        <taxon>Methanomicrobia</taxon>
        <taxon>Methanomicrobiales</taxon>
        <taxon>Methanomicrobiaceae</taxon>
        <taxon>Methanoculleus</taxon>
    </lineage>
</organism>